<feature type="chain" id="PRO_5031512819" evidence="2">
    <location>
        <begin position="24"/>
        <end position="717"/>
    </location>
</feature>
<dbReference type="Proteomes" id="UP000537161">
    <property type="component" value="Unassembled WGS sequence"/>
</dbReference>
<evidence type="ECO:0000256" key="2">
    <source>
        <dbReference type="SAM" id="SignalP"/>
    </source>
</evidence>
<keyword evidence="4" id="KW-1185">Reference proteome</keyword>
<dbReference type="PANTHER" id="PTHR34853">
    <property type="match status" value="1"/>
</dbReference>
<reference evidence="3 4" key="1">
    <citation type="submission" date="2020-08" db="EMBL/GenBank/DDBJ databases">
        <title>Genomic Encyclopedia of Type Strains, Phase IV (KMG-IV): sequencing the most valuable type-strain genomes for metagenomic binning, comparative biology and taxonomic classification.</title>
        <authorList>
            <person name="Goeker M."/>
        </authorList>
    </citation>
    <scope>NUCLEOTIDE SEQUENCE [LARGE SCALE GENOMIC DNA]</scope>
    <source>
        <strain evidence="3 4">DSM 27163</strain>
    </source>
</reference>
<dbReference type="InterPro" id="IPR005152">
    <property type="entry name" value="Lipase_secreted"/>
</dbReference>
<sequence>MKAFATLLAIGSMILAAATPVGAQQADPRFGDGGTSPFYTWARPVPAPGTLLRQQPLPNELLLSEAGRGARILYSSTDGIGGRERIAVSGAYFTPKGKPPKGGWPLIVWAHGTVGLADVCAPSWAGRSERDIRYLNSWLEQGFAVVASDYQGLGTPGPHAYMVTRPEAYSMLDSARAAVRSQRNLSGKVILLGQSQGASAAFAAAGFAADYAPDLDIRGAVTTGTPYVSANDPEATSRGGDPNRVDPAIAYTYYLTLTVQQTRPEITDGDIYTERAAPLIEQARTMCIKPLVAAVTAAGLTRANAMRPDIDKARIYGPLLPSLLYPTLKLPVPIFMAIGAADRDVAPAGQLRLAHEACDAGTVVEAHLYDGLDHAATVNGSLKDSVPFVRRVLAGQPIAPRCVPAVEAPASDPARSGPGDPDMGKDALEPRPIALDEQARSLFLPGKGYDLTYEGQSYRVFVNVPPDAAPPEGFPMLVMLDGNVTFATGGRAASSSAQWKLIAPVLVVGVGYPTTDGKQILARRVNDLTPTPVTDPRVAATRQPGVTGGEAARFRRFLTLRLPEFVRSLAPINARCTTLYGHSLGGLFVVDTLLRAPTTYRQYFASSPSLWNDNFVVLKQQPTFAERLAHSPDQLRVELSVGGLERAFPERQLRALPYLAKMPDPKMVDSTIELGNWLKRYEGPHLHSSYKVVEGETHISVMPSTISRAVTMASECQ</sequence>
<organism evidence="3 4">
    <name type="scientific">Sphingopyxis panaciterrulae</name>
    <dbReference type="NCBI Taxonomy" id="462372"/>
    <lineage>
        <taxon>Bacteria</taxon>
        <taxon>Pseudomonadati</taxon>
        <taxon>Pseudomonadota</taxon>
        <taxon>Alphaproteobacteria</taxon>
        <taxon>Sphingomonadales</taxon>
        <taxon>Sphingomonadaceae</taxon>
        <taxon>Sphingopyxis</taxon>
    </lineage>
</organism>
<evidence type="ECO:0000313" key="4">
    <source>
        <dbReference type="Proteomes" id="UP000537161"/>
    </source>
</evidence>
<protein>
    <submittedName>
        <fullName evidence="3">Putative alpha/beta superfamily hydrolase/dienelactone hydrolase</fullName>
    </submittedName>
</protein>
<keyword evidence="3" id="KW-0378">Hydrolase</keyword>
<proteinExistence type="predicted"/>
<dbReference type="InterPro" id="IPR000801">
    <property type="entry name" value="Esterase-like"/>
</dbReference>
<dbReference type="Pfam" id="PF00756">
    <property type="entry name" value="Esterase"/>
    <property type="match status" value="1"/>
</dbReference>
<dbReference type="InterPro" id="IPR029058">
    <property type="entry name" value="AB_hydrolase_fold"/>
</dbReference>
<evidence type="ECO:0000256" key="1">
    <source>
        <dbReference type="SAM" id="MobiDB-lite"/>
    </source>
</evidence>
<dbReference type="GO" id="GO:0016042">
    <property type="term" value="P:lipid catabolic process"/>
    <property type="evidence" value="ECO:0007669"/>
    <property type="project" value="InterPro"/>
</dbReference>
<accession>A0A7W9B3D9</accession>
<feature type="region of interest" description="Disordered" evidence="1">
    <location>
        <begin position="404"/>
        <end position="428"/>
    </location>
</feature>
<dbReference type="RefSeq" id="WP_184095473.1">
    <property type="nucleotide sequence ID" value="NZ_JACIJH010000001.1"/>
</dbReference>
<comment type="caution">
    <text evidence="3">The sequence shown here is derived from an EMBL/GenBank/DDBJ whole genome shotgun (WGS) entry which is preliminary data.</text>
</comment>
<dbReference type="Gene3D" id="3.40.50.1820">
    <property type="entry name" value="alpha/beta hydrolase"/>
    <property type="match status" value="3"/>
</dbReference>
<dbReference type="SUPFAM" id="SSF53474">
    <property type="entry name" value="alpha/beta-Hydrolases"/>
    <property type="match status" value="2"/>
</dbReference>
<evidence type="ECO:0000313" key="3">
    <source>
        <dbReference type="EMBL" id="MBB5705475.1"/>
    </source>
</evidence>
<feature type="signal peptide" evidence="2">
    <location>
        <begin position="1"/>
        <end position="23"/>
    </location>
</feature>
<name>A0A7W9B3D9_9SPHN</name>
<dbReference type="AlphaFoldDB" id="A0A7W9B3D9"/>
<dbReference type="GO" id="GO:0004806">
    <property type="term" value="F:triacylglycerol lipase activity"/>
    <property type="evidence" value="ECO:0007669"/>
    <property type="project" value="InterPro"/>
</dbReference>
<dbReference type="Pfam" id="PF03583">
    <property type="entry name" value="LIP"/>
    <property type="match status" value="1"/>
</dbReference>
<gene>
    <name evidence="3" type="ORF">FHR21_000800</name>
</gene>
<keyword evidence="2" id="KW-0732">Signal</keyword>
<dbReference type="PANTHER" id="PTHR34853:SF1">
    <property type="entry name" value="LIPASE 5"/>
    <property type="match status" value="1"/>
</dbReference>
<dbReference type="EMBL" id="JACIJH010000001">
    <property type="protein sequence ID" value="MBB5705475.1"/>
    <property type="molecule type" value="Genomic_DNA"/>
</dbReference>